<dbReference type="PRINTS" id="PR00072">
    <property type="entry name" value="MALOXRDTASE"/>
</dbReference>
<name>A0ABQ9FB77_TEGGR</name>
<sequence>MIARIGNLVSCYKKQLLQVYLRVHSDTLEINYLIGMAVDMGFSLIERQLLGIHGLLPPRMLSQENQVYAVMQNFYRLDNDLDRYSYMMSLQDRNEKGLYISINDKGHVFDILCNWPAKDVKAIVVTDGERILGLGDLGCFGMGIPVGKLSLYTALAGVQPGLCLPIMLDVGTNNDKILTDPLYIGLRQKRKRGQVYDEFIDEFMSAVVKRYGRDTLVQFEDFGNHNAFKLLDKYRDRYCAFNDDIQGTATAAVAGIMASLKITGKPLSENTYVFQGAGEAAIGIARLLLMAMREYGLSESEALQKIWMVDSKGLIVKNRPSGGVTEQKALFAKDHVPVDTLEQVVKEMKPTCIIAVTGTENLLTILKITSLLKSKLTKIEKILYVFHEKKGAAAQPGAFTEQILIDMAAFNDRPIIFALSNPTSKTECTAEEAYKFTKGRCVFASGPPFRPVTYENKVFHPGQGNNAYIFPAVALATILCDIRTITDEVFLESAKFLASMVTEKDLEEGRVYPPLSQIREVSTKMTIHLLNIAYKKGLALHYPEPSDKDSFVRAQQYSTEYLSCVPEIYEWPQFCSRI</sequence>
<comment type="caution">
    <text evidence="4">The sequence shown here is derived from an EMBL/GenBank/DDBJ whole genome shotgun (WGS) entry which is preliminary data.</text>
</comment>
<dbReference type="Proteomes" id="UP001217089">
    <property type="component" value="Unassembled WGS sequence"/>
</dbReference>
<accession>A0ABQ9FB77</accession>
<dbReference type="NCBIfam" id="NF010052">
    <property type="entry name" value="PRK13529.1"/>
    <property type="match status" value="1"/>
</dbReference>
<keyword evidence="5" id="KW-1185">Reference proteome</keyword>
<feature type="domain" description="Malic enzyme NAD-binding" evidence="2">
    <location>
        <begin position="245"/>
        <end position="534"/>
    </location>
</feature>
<dbReference type="Pfam" id="PF03949">
    <property type="entry name" value="Malic_M"/>
    <property type="match status" value="2"/>
</dbReference>
<dbReference type="InterPro" id="IPR037062">
    <property type="entry name" value="Malic_N_dom_sf"/>
</dbReference>
<dbReference type="PANTHER" id="PTHR23406:SF90">
    <property type="entry name" value="MALIC ENZYME-RELATED"/>
    <property type="match status" value="1"/>
</dbReference>
<reference evidence="4 5" key="1">
    <citation type="submission" date="2022-12" db="EMBL/GenBank/DDBJ databases">
        <title>Chromosome-level genome of Tegillarca granosa.</title>
        <authorList>
            <person name="Kim J."/>
        </authorList>
    </citation>
    <scope>NUCLEOTIDE SEQUENCE [LARGE SCALE GENOMIC DNA]</scope>
    <source>
        <strain evidence="4">Teg-2019</strain>
        <tissue evidence="4">Adductor muscle</tissue>
    </source>
</reference>
<proteinExistence type="inferred from homology"/>
<comment type="similarity">
    <text evidence="1">Belongs to the malic enzymes family.</text>
</comment>
<dbReference type="PIRSF" id="PIRSF000106">
    <property type="entry name" value="ME"/>
    <property type="match status" value="1"/>
</dbReference>
<evidence type="ECO:0000259" key="3">
    <source>
        <dbReference type="SMART" id="SM01274"/>
    </source>
</evidence>
<dbReference type="EMBL" id="JARBDR010000337">
    <property type="protein sequence ID" value="KAJ8314599.1"/>
    <property type="molecule type" value="Genomic_DNA"/>
</dbReference>
<dbReference type="SMART" id="SM01274">
    <property type="entry name" value="malic"/>
    <property type="match status" value="1"/>
</dbReference>
<dbReference type="InterPro" id="IPR012301">
    <property type="entry name" value="Malic_N_dom"/>
</dbReference>
<evidence type="ECO:0000259" key="2">
    <source>
        <dbReference type="SMART" id="SM00919"/>
    </source>
</evidence>
<dbReference type="Gene3D" id="3.40.50.10380">
    <property type="entry name" value="Malic enzyme, N-terminal domain"/>
    <property type="match status" value="2"/>
</dbReference>
<dbReference type="InterPro" id="IPR012302">
    <property type="entry name" value="Malic_NAD-bd"/>
</dbReference>
<gene>
    <name evidence="4" type="ORF">KUTeg_006749</name>
</gene>
<evidence type="ECO:0008006" key="6">
    <source>
        <dbReference type="Google" id="ProtNLM"/>
    </source>
</evidence>
<dbReference type="PANTHER" id="PTHR23406">
    <property type="entry name" value="MALIC ENZYME-RELATED"/>
    <property type="match status" value="1"/>
</dbReference>
<dbReference type="Gene3D" id="3.40.50.720">
    <property type="entry name" value="NAD(P)-binding Rossmann-like Domain"/>
    <property type="match status" value="1"/>
</dbReference>
<protein>
    <recommendedName>
        <fullName evidence="6">Malic enzyme</fullName>
    </recommendedName>
</protein>
<dbReference type="SMART" id="SM00919">
    <property type="entry name" value="Malic_M"/>
    <property type="match status" value="1"/>
</dbReference>
<dbReference type="SUPFAM" id="SSF51735">
    <property type="entry name" value="NAD(P)-binding Rossmann-fold domains"/>
    <property type="match status" value="2"/>
</dbReference>
<dbReference type="Pfam" id="PF00390">
    <property type="entry name" value="malic"/>
    <property type="match status" value="1"/>
</dbReference>
<dbReference type="InterPro" id="IPR001891">
    <property type="entry name" value="Malic_OxRdtase"/>
</dbReference>
<dbReference type="CDD" id="cd05312">
    <property type="entry name" value="NAD_bind_1_malic_enz"/>
    <property type="match status" value="1"/>
</dbReference>
<evidence type="ECO:0000313" key="5">
    <source>
        <dbReference type="Proteomes" id="UP001217089"/>
    </source>
</evidence>
<dbReference type="SUPFAM" id="SSF53223">
    <property type="entry name" value="Aminoacid dehydrogenase-like, N-terminal domain"/>
    <property type="match status" value="1"/>
</dbReference>
<organism evidence="4 5">
    <name type="scientific">Tegillarca granosa</name>
    <name type="common">Malaysian cockle</name>
    <name type="synonym">Anadara granosa</name>
    <dbReference type="NCBI Taxonomy" id="220873"/>
    <lineage>
        <taxon>Eukaryota</taxon>
        <taxon>Metazoa</taxon>
        <taxon>Spiralia</taxon>
        <taxon>Lophotrochozoa</taxon>
        <taxon>Mollusca</taxon>
        <taxon>Bivalvia</taxon>
        <taxon>Autobranchia</taxon>
        <taxon>Pteriomorphia</taxon>
        <taxon>Arcoida</taxon>
        <taxon>Arcoidea</taxon>
        <taxon>Arcidae</taxon>
        <taxon>Tegillarca</taxon>
    </lineage>
</organism>
<feature type="domain" description="Malic enzyme N-terminal" evidence="3">
    <location>
        <begin position="62"/>
        <end position="235"/>
    </location>
</feature>
<evidence type="ECO:0000256" key="1">
    <source>
        <dbReference type="ARBA" id="ARBA00008785"/>
    </source>
</evidence>
<dbReference type="InterPro" id="IPR036291">
    <property type="entry name" value="NAD(P)-bd_dom_sf"/>
</dbReference>
<evidence type="ECO:0000313" key="4">
    <source>
        <dbReference type="EMBL" id="KAJ8314599.1"/>
    </source>
</evidence>
<dbReference type="InterPro" id="IPR046346">
    <property type="entry name" value="Aminoacid_DH-like_N_sf"/>
</dbReference>